<evidence type="ECO:0000313" key="3">
    <source>
        <dbReference type="EMBL" id="OAQ76269.1"/>
    </source>
</evidence>
<sequence>MLDFRNPGLLLGLIVLVALVTPAAAFGAGNIASISKVEGQNWRHGDIEDALLTLAMARAMKHKKFNKIMVSRVYFGNWLRDYSQAIDVGTVKSVSAEAIRLLLSVLGFLTFGYGSGEFEITADRLGCYRPEDHIDNPKNYADNQDARQYDRRLRGPVDEERELAIDPETGMKNYIANERAGIMTSAKHVKKLFSGCIELGRRYKDRGNKEDLYESLRLMGTGLHCLEDFFAHSNYTELALIEMGERDVFPHVGQSCRIRLEGARGDVYPIVTGTFGGVDFLHSVVGEVSDKMTQNEIEELEGTLQDSKTADTSLLRDLLDKIPDGLFGDKHQSSRIDEIQNNANAAQMQNTSVSPRNPEEFTVYVRNVYQQIMPAIQFHDDIMKSITSAVEKIPVLPKIIEQLEEQLSKFVFSVIAPFVVPLIQQIRNELRTGSEEIVHSSEQEQHIVFNNDRCDDPTHSMLSKDHFSNILNEIAGRTAARMLHWVVPQLMDAIDDDNTDVNRLLDRIVNGVMHHPAQKDMGRDGVSEARNIIFGQVQEWWNQMGDDQKNDYRRKLSRQGVQRGENHKEGVYDTGHGHGCCGKLQMRKLYGEPQGLEDKIAGAAADAIFQGATGAISGIVEQNTGYKLPSTQGSQQEQHQEEGGLGGFLSAAGSILGGAFGKDETEKHSSQRRDDDGSYTQTETEYGRHGNRYGQAQYTETQRPDGSSQSQYSRFEQQDSYGGRQTSGYGYEEKTETRPTYGGGYQQRTERHEYKGSNEDSYGGGRTGGYASEYSRQDNDSYGRRQESSGYGREESGYGSGSGRQDKDSYGGSHRRRDDDNYGGGNRRRDEDSYGGGYGGGNRREEESYGGGYGGGGRRRDDDSYGGGGGGGDSYERRQGSGYGGNQGREDSGYSDEYGRREEGGYGRSEGRGGYAAEYERGDDDNDNGRRRQHHGRREEGGYGGGYGGGY</sequence>
<reference evidence="3 4" key="1">
    <citation type="submission" date="2016-01" db="EMBL/GenBank/DDBJ databases">
        <title>Biosynthesis of antibiotic leucinostatins and their inhibition on Phytophthora in bio-control Purpureocillium lilacinum.</title>
        <authorList>
            <person name="Wang G."/>
            <person name="Liu Z."/>
            <person name="Lin R."/>
            <person name="Li E."/>
            <person name="Mao Z."/>
            <person name="Ling J."/>
            <person name="Yin W."/>
            <person name="Xie B."/>
        </authorList>
    </citation>
    <scope>NUCLEOTIDE SEQUENCE [LARGE SCALE GENOMIC DNA]</scope>
    <source>
        <strain evidence="3">PLBJ-1</strain>
    </source>
</reference>
<dbReference type="InterPro" id="IPR052577">
    <property type="entry name" value="VWA7"/>
</dbReference>
<dbReference type="Proteomes" id="UP000078240">
    <property type="component" value="Unassembled WGS sequence"/>
</dbReference>
<name>A0A179GGL4_PURLI</name>
<dbReference type="InterPro" id="IPR010816">
    <property type="entry name" value="Het-C"/>
</dbReference>
<feature type="compositionally biased region" description="Polar residues" evidence="1">
    <location>
        <begin position="694"/>
        <end position="728"/>
    </location>
</feature>
<comment type="caution">
    <text evidence="3">The sequence shown here is derived from an EMBL/GenBank/DDBJ whole genome shotgun (WGS) entry which is preliminary data.</text>
</comment>
<dbReference type="AlphaFoldDB" id="A0A179GGL4"/>
<feature type="compositionally biased region" description="Basic and acidic residues" evidence="1">
    <location>
        <begin position="748"/>
        <end position="758"/>
    </location>
</feature>
<dbReference type="OrthoDB" id="2506204at2759"/>
<feature type="compositionally biased region" description="Gly residues" evidence="1">
    <location>
        <begin position="942"/>
        <end position="951"/>
    </location>
</feature>
<gene>
    <name evidence="3" type="ORF">VFPBJ_08629</name>
</gene>
<proteinExistence type="predicted"/>
<accession>A0A179GGL4</accession>
<evidence type="ECO:0000256" key="1">
    <source>
        <dbReference type="SAM" id="MobiDB-lite"/>
    </source>
</evidence>
<feature type="region of interest" description="Disordered" evidence="1">
    <location>
        <begin position="627"/>
        <end position="951"/>
    </location>
</feature>
<dbReference type="Pfam" id="PF07217">
    <property type="entry name" value="Het-C"/>
    <property type="match status" value="1"/>
</dbReference>
<feature type="chain" id="PRO_5043136954" evidence="2">
    <location>
        <begin position="26"/>
        <end position="951"/>
    </location>
</feature>
<feature type="compositionally biased region" description="Basic and acidic residues" evidence="1">
    <location>
        <begin position="888"/>
        <end position="911"/>
    </location>
</feature>
<feature type="compositionally biased region" description="Basic and acidic residues" evidence="1">
    <location>
        <begin position="775"/>
        <end position="796"/>
    </location>
</feature>
<evidence type="ECO:0000256" key="2">
    <source>
        <dbReference type="SAM" id="SignalP"/>
    </source>
</evidence>
<evidence type="ECO:0000313" key="4">
    <source>
        <dbReference type="Proteomes" id="UP000078240"/>
    </source>
</evidence>
<dbReference type="PANTHER" id="PTHR14905">
    <property type="entry name" value="NG37"/>
    <property type="match status" value="1"/>
</dbReference>
<feature type="signal peptide" evidence="2">
    <location>
        <begin position="1"/>
        <end position="25"/>
    </location>
</feature>
<protein>
    <submittedName>
        <fullName evidence="3">NIMA-interacting protein TinC</fullName>
    </submittedName>
</protein>
<dbReference type="EMBL" id="LSBH01000007">
    <property type="protein sequence ID" value="OAQ76269.1"/>
    <property type="molecule type" value="Genomic_DNA"/>
</dbReference>
<keyword evidence="2" id="KW-0732">Signal</keyword>
<dbReference type="PANTHER" id="PTHR14905:SF11">
    <property type="entry name" value="TINC (EUROFUNG)"/>
    <property type="match status" value="1"/>
</dbReference>
<feature type="compositionally biased region" description="Basic and acidic residues" evidence="1">
    <location>
        <begin position="661"/>
        <end position="676"/>
    </location>
</feature>
<organism evidence="3 4">
    <name type="scientific">Purpureocillium lilacinum</name>
    <name type="common">Paecilomyces lilacinus</name>
    <dbReference type="NCBI Taxonomy" id="33203"/>
    <lineage>
        <taxon>Eukaryota</taxon>
        <taxon>Fungi</taxon>
        <taxon>Dikarya</taxon>
        <taxon>Ascomycota</taxon>
        <taxon>Pezizomycotina</taxon>
        <taxon>Sordariomycetes</taxon>
        <taxon>Hypocreomycetidae</taxon>
        <taxon>Hypocreales</taxon>
        <taxon>Ophiocordycipitaceae</taxon>
        <taxon>Purpureocillium</taxon>
    </lineage>
</organism>